<dbReference type="EMBL" id="QFQB01000034">
    <property type="protein sequence ID" value="PZQ46010.1"/>
    <property type="molecule type" value="Genomic_DNA"/>
</dbReference>
<protein>
    <submittedName>
        <fullName evidence="1">Uncharacterized protein</fullName>
    </submittedName>
</protein>
<evidence type="ECO:0000313" key="2">
    <source>
        <dbReference type="Proteomes" id="UP000249417"/>
    </source>
</evidence>
<dbReference type="AlphaFoldDB" id="A0A2W5Q3T7"/>
<reference evidence="1 2" key="1">
    <citation type="submission" date="2017-08" db="EMBL/GenBank/DDBJ databases">
        <title>Infants hospitalized years apart are colonized by the same room-sourced microbial strains.</title>
        <authorList>
            <person name="Brooks B."/>
            <person name="Olm M.R."/>
            <person name="Firek B.A."/>
            <person name="Baker R."/>
            <person name="Thomas B.C."/>
            <person name="Morowitz M.J."/>
            <person name="Banfield J.F."/>
        </authorList>
    </citation>
    <scope>NUCLEOTIDE SEQUENCE [LARGE SCALE GENOMIC DNA]</scope>
    <source>
        <strain evidence="1">S2_005_002_R2_29</strain>
    </source>
</reference>
<name>A0A2W5Q3T7_9BACT</name>
<comment type="caution">
    <text evidence="1">The sequence shown here is derived from an EMBL/GenBank/DDBJ whole genome shotgun (WGS) entry which is preliminary data.</text>
</comment>
<dbReference type="Proteomes" id="UP000249417">
    <property type="component" value="Unassembled WGS sequence"/>
</dbReference>
<evidence type="ECO:0000313" key="1">
    <source>
        <dbReference type="EMBL" id="PZQ46010.1"/>
    </source>
</evidence>
<organism evidence="1 2">
    <name type="scientific">Micavibrio aeruginosavorus</name>
    <dbReference type="NCBI Taxonomy" id="349221"/>
    <lineage>
        <taxon>Bacteria</taxon>
        <taxon>Pseudomonadati</taxon>
        <taxon>Bdellovibrionota</taxon>
        <taxon>Bdellovibrionia</taxon>
        <taxon>Bdellovibrionales</taxon>
        <taxon>Pseudobdellovibrionaceae</taxon>
        <taxon>Micavibrio</taxon>
    </lineage>
</organism>
<proteinExistence type="predicted"/>
<sequence length="152" mass="17506">MLLYKSLMFQFIHPDLPPDLKSAFQKSTLEWGSFTITRHPFSYWNRGELTINGTRTHLGLTGNELMAMLIGQQGEPVSPLMYAQQFRRDFKTFDTIFWARQMAKDIADMKRIIRSYPEASDCENKIAPVQTQIIREKGASDLVTATGYRLIP</sequence>
<gene>
    <name evidence="1" type="ORF">DI551_05950</name>
</gene>
<accession>A0A2W5Q3T7</accession>